<dbReference type="EMBL" id="CP021920">
    <property type="protein sequence ID" value="ASB88324.1"/>
    <property type="molecule type" value="Genomic_DNA"/>
</dbReference>
<dbReference type="InterPro" id="IPR012340">
    <property type="entry name" value="NA-bd_OB-fold"/>
</dbReference>
<keyword evidence="3 7" id="KW-0227">DNA damage</keyword>
<dbReference type="Pfam" id="PF02565">
    <property type="entry name" value="RecO_C"/>
    <property type="match status" value="1"/>
</dbReference>
<reference evidence="9 10" key="1">
    <citation type="submission" date="2017-06" db="EMBL/GenBank/DDBJ databases">
        <title>Genome sequence of Bacillus sonorensis strain SRCM101395.</title>
        <authorList>
            <person name="Cho S.H."/>
        </authorList>
    </citation>
    <scope>NUCLEOTIDE SEQUENCE [LARGE SCALE GENOMIC DNA]</scope>
    <source>
        <strain evidence="9 10">SRCM101395</strain>
    </source>
</reference>
<dbReference type="SUPFAM" id="SSF50249">
    <property type="entry name" value="Nucleic acid-binding proteins"/>
    <property type="match status" value="1"/>
</dbReference>
<gene>
    <name evidence="7" type="primary">recO</name>
    <name evidence="9" type="ORF">S101395_01815</name>
</gene>
<dbReference type="Gene3D" id="1.20.1440.120">
    <property type="entry name" value="Recombination protein O, C-terminal domain"/>
    <property type="match status" value="1"/>
</dbReference>
<keyword evidence="10" id="KW-1185">Reference proteome</keyword>
<dbReference type="Pfam" id="PF11967">
    <property type="entry name" value="RecO_N"/>
    <property type="match status" value="1"/>
</dbReference>
<accession>A0ABN5AGW9</accession>
<keyword evidence="5 7" id="KW-0234">DNA repair</keyword>
<comment type="function">
    <text evidence="7">Involved in DNA repair and RecF pathway recombination.</text>
</comment>
<dbReference type="NCBIfam" id="TIGR00613">
    <property type="entry name" value="reco"/>
    <property type="match status" value="1"/>
</dbReference>
<dbReference type="InterPro" id="IPR042242">
    <property type="entry name" value="RecO_C"/>
</dbReference>
<dbReference type="InterPro" id="IPR003717">
    <property type="entry name" value="RecO"/>
</dbReference>
<evidence type="ECO:0000313" key="10">
    <source>
        <dbReference type="Proteomes" id="UP000196877"/>
    </source>
</evidence>
<evidence type="ECO:0000256" key="6">
    <source>
        <dbReference type="ARBA" id="ARBA00033409"/>
    </source>
</evidence>
<evidence type="ECO:0000256" key="7">
    <source>
        <dbReference type="HAMAP-Rule" id="MF_00201"/>
    </source>
</evidence>
<evidence type="ECO:0000256" key="1">
    <source>
        <dbReference type="ARBA" id="ARBA00007452"/>
    </source>
</evidence>
<evidence type="ECO:0000256" key="4">
    <source>
        <dbReference type="ARBA" id="ARBA00023172"/>
    </source>
</evidence>
<evidence type="ECO:0000256" key="2">
    <source>
        <dbReference type="ARBA" id="ARBA00021310"/>
    </source>
</evidence>
<dbReference type="InterPro" id="IPR022572">
    <property type="entry name" value="DNA_rep/recomb_RecO_N"/>
</dbReference>
<evidence type="ECO:0000259" key="8">
    <source>
        <dbReference type="Pfam" id="PF11967"/>
    </source>
</evidence>
<dbReference type="SUPFAM" id="SSF57863">
    <property type="entry name" value="ArfGap/RecO-like zinc finger"/>
    <property type="match status" value="1"/>
</dbReference>
<comment type="similarity">
    <text evidence="1 7">Belongs to the RecO family.</text>
</comment>
<evidence type="ECO:0000256" key="5">
    <source>
        <dbReference type="ARBA" id="ARBA00023204"/>
    </source>
</evidence>
<organism evidence="9 10">
    <name type="scientific">Bacillus sonorensis</name>
    <dbReference type="NCBI Taxonomy" id="119858"/>
    <lineage>
        <taxon>Bacteria</taxon>
        <taxon>Bacillati</taxon>
        <taxon>Bacillota</taxon>
        <taxon>Bacilli</taxon>
        <taxon>Bacillales</taxon>
        <taxon>Bacillaceae</taxon>
        <taxon>Bacillus</taxon>
    </lineage>
</organism>
<name>A0ABN5AGW9_9BACI</name>
<dbReference type="HAMAP" id="MF_00201">
    <property type="entry name" value="RecO"/>
    <property type="match status" value="1"/>
</dbReference>
<proteinExistence type="inferred from homology"/>
<dbReference type="PANTHER" id="PTHR33991:SF1">
    <property type="entry name" value="DNA REPAIR PROTEIN RECO"/>
    <property type="match status" value="1"/>
</dbReference>
<dbReference type="PANTHER" id="PTHR33991">
    <property type="entry name" value="DNA REPAIR PROTEIN RECO"/>
    <property type="match status" value="1"/>
</dbReference>
<dbReference type="InterPro" id="IPR037278">
    <property type="entry name" value="ARFGAP/RecO"/>
</dbReference>
<dbReference type="Gene3D" id="2.40.50.140">
    <property type="entry name" value="Nucleic acid-binding proteins"/>
    <property type="match status" value="1"/>
</dbReference>
<sequence>MILLESSNFWMVQHMLTKCEGIVLRTNDYGETNKILTILTREHGKIGVLARGAKKPNSRLSAISQPFLYASFLFRKSSGLGTLEQGEMLESMRNIREDLFLTAHAAYIAELVDKGTDEKKPNPFLFELLLQSMRRLNDGTDPDIITNLIEVKMLGVIGLYPELNECVHCKSKDGTFHFSIRDNGFICHRCFAKDPYRVPMSPASARLLRLLFYFDLSRLGNVSVKRETKEELKRVIQLYYDEYSGIFLKSRRFMEQMDNMKKMLGNENKS</sequence>
<keyword evidence="4 7" id="KW-0233">DNA recombination</keyword>
<dbReference type="Proteomes" id="UP000196877">
    <property type="component" value="Chromosome"/>
</dbReference>
<feature type="domain" description="DNA replication/recombination mediator RecO N-terminal" evidence="8">
    <location>
        <begin position="15"/>
        <end position="91"/>
    </location>
</feature>
<evidence type="ECO:0000313" key="9">
    <source>
        <dbReference type="EMBL" id="ASB88324.1"/>
    </source>
</evidence>
<protein>
    <recommendedName>
        <fullName evidence="2 7">DNA repair protein RecO</fullName>
    </recommendedName>
    <alternativeName>
        <fullName evidence="6 7">Recombination protein O</fullName>
    </alternativeName>
</protein>
<evidence type="ECO:0000256" key="3">
    <source>
        <dbReference type="ARBA" id="ARBA00022763"/>
    </source>
</evidence>